<keyword evidence="13" id="KW-1185">Reference proteome</keyword>
<evidence type="ECO:0000256" key="7">
    <source>
        <dbReference type="ARBA" id="ARBA00012927"/>
    </source>
</evidence>
<dbReference type="InterPro" id="IPR036237">
    <property type="entry name" value="Xyl_isomerase-like_sf"/>
</dbReference>
<sequence length="323" mass="36451">MRVGLAHLESPNPQNLLFAQQYGATDIVFNRSKLPIVDGVLPLNEIVKYRLAVEQYGMKLAAFENPAVTMMTDVILGGPRRDQQIENMITTVRNFARAGIPMFTYGWNPSQVWRTAPKEIRGGAVGTAYDHNMVADYPPVHGREYGADEMWANLEYWIKIITPVAEEEGIRLGIHPPDPPSDSHGGVYPVLNSYDGYRRLMDIVDSPSNSILFCQGTIAEMSDSANDGIYGFIDEMVRRERVLYVHFRNVSEPDPEHFHEEFINTGHVDMYRAMKTYHDGGYGSFFVDDHVPHTHGDTPWGHRGRAFAMGYMQALIEAIAKQS</sequence>
<gene>
    <name evidence="11" type="ORF">GKO46_13165</name>
    <name evidence="12" type="ORF">GKO48_12790</name>
</gene>
<dbReference type="EMBL" id="CP046147">
    <property type="protein sequence ID" value="WFG40444.1"/>
    <property type="molecule type" value="Genomic_DNA"/>
</dbReference>
<evidence type="ECO:0000256" key="9">
    <source>
        <dbReference type="ARBA" id="ARBA00023211"/>
    </source>
</evidence>
<dbReference type="AlphaFoldDB" id="A0AAJ6CVR6"/>
<dbReference type="GO" id="GO:0030145">
    <property type="term" value="F:manganese ion binding"/>
    <property type="evidence" value="ECO:0007669"/>
    <property type="project" value="TreeGrafter"/>
</dbReference>
<organism evidence="12 13">
    <name type="scientific">Candidatus Lucifugimonas marina</name>
    <dbReference type="NCBI Taxonomy" id="3038979"/>
    <lineage>
        <taxon>Bacteria</taxon>
        <taxon>Bacillati</taxon>
        <taxon>Chloroflexota</taxon>
        <taxon>Dehalococcoidia</taxon>
        <taxon>SAR202 cluster</taxon>
        <taxon>Candidatus Lucifugimonadales</taxon>
        <taxon>Candidatus Lucifugimonadaceae</taxon>
        <taxon>Candidatus Lucifugimonas</taxon>
    </lineage>
</organism>
<comment type="similarity">
    <text evidence="6">Belongs to the mannonate dehydratase family.</text>
</comment>
<reference evidence="13 14" key="1">
    <citation type="submission" date="2019-11" db="EMBL/GenBank/DDBJ databases">
        <authorList>
            <person name="Cho J.-C."/>
        </authorList>
    </citation>
    <scope>NUCLEOTIDE SEQUENCE [LARGE SCALE GENOMIC DNA]</scope>
    <source>
        <strain evidence="12 13">JH1073</strain>
        <strain evidence="11 14">JH702</strain>
    </source>
</reference>
<comment type="catalytic activity">
    <reaction evidence="1">
        <text>D-mannonate = 2-dehydro-3-deoxy-D-gluconate + H2O</text>
        <dbReference type="Rhea" id="RHEA:20097"/>
        <dbReference type="ChEBI" id="CHEBI:15377"/>
        <dbReference type="ChEBI" id="CHEBI:17767"/>
        <dbReference type="ChEBI" id="CHEBI:57990"/>
        <dbReference type="EC" id="4.2.1.8"/>
    </reaction>
</comment>
<dbReference type="GO" id="GO:0008927">
    <property type="term" value="F:mannonate dehydratase activity"/>
    <property type="evidence" value="ECO:0007669"/>
    <property type="project" value="UniProtKB-EC"/>
</dbReference>
<reference evidence="12" key="2">
    <citation type="journal article" date="2023" name="Nat. Commun.">
        <title>Cultivation of marine bacteria of the SAR202 clade.</title>
        <authorList>
            <person name="Lim Y."/>
            <person name="Seo J.H."/>
            <person name="Giovannoni S.J."/>
            <person name="Kang I."/>
            <person name="Cho J.C."/>
        </authorList>
    </citation>
    <scope>NUCLEOTIDE SEQUENCE</scope>
    <source>
        <strain evidence="12">JH1073</strain>
    </source>
</reference>
<keyword evidence="9" id="KW-0464">Manganese</keyword>
<name>A0AAJ6CVR6_9CHLR</name>
<dbReference type="Pfam" id="PF03786">
    <property type="entry name" value="UxuA"/>
    <property type="match status" value="2"/>
</dbReference>
<proteinExistence type="inferred from homology"/>
<evidence type="ECO:0000256" key="2">
    <source>
        <dbReference type="ARBA" id="ARBA00001936"/>
    </source>
</evidence>
<comment type="cofactor">
    <cofactor evidence="3">
        <name>Fe(2+)</name>
        <dbReference type="ChEBI" id="CHEBI:29033"/>
    </cofactor>
</comment>
<dbReference type="PANTHER" id="PTHR30387">
    <property type="entry name" value="MANNONATE DEHYDRATASE"/>
    <property type="match status" value="1"/>
</dbReference>
<evidence type="ECO:0000313" key="12">
    <source>
        <dbReference type="EMBL" id="WFG40444.1"/>
    </source>
</evidence>
<dbReference type="Gene3D" id="3.20.20.150">
    <property type="entry name" value="Divalent-metal-dependent TIM barrel enzymes"/>
    <property type="match status" value="1"/>
</dbReference>
<protein>
    <recommendedName>
        <fullName evidence="7">mannonate dehydratase</fullName>
        <ecNumber evidence="7">4.2.1.8</ecNumber>
    </recommendedName>
</protein>
<dbReference type="EC" id="4.2.1.8" evidence="7"/>
<keyword evidence="8" id="KW-0408">Iron</keyword>
<dbReference type="SUPFAM" id="SSF51658">
    <property type="entry name" value="Xylose isomerase-like"/>
    <property type="match status" value="1"/>
</dbReference>
<evidence type="ECO:0000313" key="13">
    <source>
        <dbReference type="Proteomes" id="UP001219901"/>
    </source>
</evidence>
<dbReference type="PANTHER" id="PTHR30387:SF2">
    <property type="entry name" value="MANNONATE DEHYDRATASE"/>
    <property type="match status" value="1"/>
</dbReference>
<dbReference type="RefSeq" id="WP_342826943.1">
    <property type="nucleotide sequence ID" value="NZ_CP046146.1"/>
</dbReference>
<evidence type="ECO:0000256" key="3">
    <source>
        <dbReference type="ARBA" id="ARBA00001954"/>
    </source>
</evidence>
<accession>A0AAJ6CVR6</accession>
<evidence type="ECO:0000256" key="6">
    <source>
        <dbReference type="ARBA" id="ARBA00007389"/>
    </source>
</evidence>
<keyword evidence="10" id="KW-0456">Lyase</keyword>
<comment type="pathway">
    <text evidence="5">Carbohydrate metabolism; pentose and glucuronate interconversion.</text>
</comment>
<dbReference type="EMBL" id="WMBE01000006">
    <property type="protein sequence ID" value="MDG0868012.1"/>
    <property type="molecule type" value="Genomic_DNA"/>
</dbReference>
<dbReference type="Proteomes" id="UP001321249">
    <property type="component" value="Unassembled WGS sequence"/>
</dbReference>
<evidence type="ECO:0000256" key="1">
    <source>
        <dbReference type="ARBA" id="ARBA00001794"/>
    </source>
</evidence>
<reference evidence="13" key="3">
    <citation type="submission" date="2023-06" db="EMBL/GenBank/DDBJ databases">
        <title>Pangenomics reveal diversification of enzyme families and niche specialization in globally abundant SAR202 bacteria.</title>
        <authorList>
            <person name="Saw J.H.W."/>
        </authorList>
    </citation>
    <scope>NUCLEOTIDE SEQUENCE [LARGE SCALE GENOMIC DNA]</scope>
    <source>
        <strain evidence="13">JH1073</strain>
    </source>
</reference>
<comment type="function">
    <text evidence="4">Catalyzes the dehydration of D-mannonate.</text>
</comment>
<dbReference type="InterPro" id="IPR004628">
    <property type="entry name" value="Man_deHydtase"/>
</dbReference>
<evidence type="ECO:0000313" key="14">
    <source>
        <dbReference type="Proteomes" id="UP001321249"/>
    </source>
</evidence>
<comment type="cofactor">
    <cofactor evidence="2">
        <name>Mn(2+)</name>
        <dbReference type="ChEBI" id="CHEBI:29035"/>
    </cofactor>
</comment>
<evidence type="ECO:0000256" key="4">
    <source>
        <dbReference type="ARBA" id="ARBA00002713"/>
    </source>
</evidence>
<dbReference type="GO" id="GO:0042840">
    <property type="term" value="P:D-glucuronate catabolic process"/>
    <property type="evidence" value="ECO:0007669"/>
    <property type="project" value="TreeGrafter"/>
</dbReference>
<evidence type="ECO:0000256" key="10">
    <source>
        <dbReference type="ARBA" id="ARBA00023239"/>
    </source>
</evidence>
<dbReference type="Proteomes" id="UP001219901">
    <property type="component" value="Chromosome"/>
</dbReference>
<dbReference type="GO" id="GO:0008198">
    <property type="term" value="F:ferrous iron binding"/>
    <property type="evidence" value="ECO:0007669"/>
    <property type="project" value="TreeGrafter"/>
</dbReference>
<evidence type="ECO:0000256" key="8">
    <source>
        <dbReference type="ARBA" id="ARBA00023004"/>
    </source>
</evidence>
<evidence type="ECO:0000256" key="5">
    <source>
        <dbReference type="ARBA" id="ARBA00004892"/>
    </source>
</evidence>
<evidence type="ECO:0000313" key="11">
    <source>
        <dbReference type="EMBL" id="MDG0868012.1"/>
    </source>
</evidence>